<organism evidence="3">
    <name type="scientific">Caenorhabditis remanei</name>
    <name type="common">Caenorhabditis vulgaris</name>
    <dbReference type="NCBI Taxonomy" id="31234"/>
    <lineage>
        <taxon>Eukaryota</taxon>
        <taxon>Metazoa</taxon>
        <taxon>Ecdysozoa</taxon>
        <taxon>Nematoda</taxon>
        <taxon>Chromadorea</taxon>
        <taxon>Rhabditida</taxon>
        <taxon>Rhabditina</taxon>
        <taxon>Rhabditomorpha</taxon>
        <taxon>Rhabditoidea</taxon>
        <taxon>Rhabditidae</taxon>
        <taxon>Peloderinae</taxon>
        <taxon>Caenorhabditis</taxon>
    </lineage>
</organism>
<evidence type="ECO:0000256" key="1">
    <source>
        <dbReference type="SAM" id="MobiDB-lite"/>
    </source>
</evidence>
<feature type="region of interest" description="Disordered" evidence="1">
    <location>
        <begin position="192"/>
        <end position="246"/>
    </location>
</feature>
<sequence>MILRNVSKSLRNLDDQKEDFKCESIDIRCYKDYIRGRFNYEDVIYAATSWRMPIDYENWANGHSKVIRSADYKKIACDQLKYVLTKRKLRLNRLCIGTLSNVTEFSQFKCFESLFSSIGRKDVHAVEESDAPYRTINDDLISIRRQSSDTMDNAFVNSPSADMSTPFDPSSMTPNRTRTVASYLLSQLLARNAPTSPPDKTTHGSGSLAIAGTERRKASSSEMRRKRPRMEESGSEGNTEVSTNPFDMSRWSCMQKMLDPISFMMVNIELRDEDDTSLLESEARRISTRSRELYTTVRDKLDTQETLRKFLSCPLFVNDFKQHLNHIGEA</sequence>
<dbReference type="Proteomes" id="UP000008281">
    <property type="component" value="Unassembled WGS sequence"/>
</dbReference>
<feature type="compositionally biased region" description="Basic and acidic residues" evidence="1">
    <location>
        <begin position="213"/>
        <end position="223"/>
    </location>
</feature>
<dbReference type="AlphaFoldDB" id="E3N0D4"/>
<dbReference type="InParanoid" id="E3N0D4"/>
<protein>
    <submittedName>
        <fullName evidence="2">Uncharacterized protein</fullName>
    </submittedName>
</protein>
<proteinExistence type="predicted"/>
<name>E3N0D4_CAERE</name>
<gene>
    <name evidence="2" type="ORF">CRE_11291</name>
</gene>
<evidence type="ECO:0000313" key="3">
    <source>
        <dbReference type="Proteomes" id="UP000008281"/>
    </source>
</evidence>
<dbReference type="EMBL" id="DS268505">
    <property type="protein sequence ID" value="EFP13394.1"/>
    <property type="molecule type" value="Genomic_DNA"/>
</dbReference>
<accession>E3N0D4</accession>
<keyword evidence="3" id="KW-1185">Reference proteome</keyword>
<evidence type="ECO:0000313" key="2">
    <source>
        <dbReference type="EMBL" id="EFP13394.1"/>
    </source>
</evidence>
<feature type="compositionally biased region" description="Polar residues" evidence="1">
    <location>
        <begin position="235"/>
        <end position="246"/>
    </location>
</feature>
<dbReference type="HOGENOM" id="CLU_842629_0_0_1"/>
<reference evidence="2" key="1">
    <citation type="submission" date="2007-07" db="EMBL/GenBank/DDBJ databases">
        <title>PCAP assembly of the Caenorhabditis remanei genome.</title>
        <authorList>
            <consortium name="The Caenorhabditis remanei Sequencing Consortium"/>
            <person name="Wilson R.K."/>
        </authorList>
    </citation>
    <scope>NUCLEOTIDE SEQUENCE [LARGE SCALE GENOMIC DNA]</scope>
    <source>
        <strain evidence="2">PB4641</strain>
    </source>
</reference>